<keyword evidence="1" id="KW-1133">Transmembrane helix</keyword>
<dbReference type="AlphaFoldDB" id="A0A6B1F6W5"/>
<evidence type="ECO:0000313" key="2">
    <source>
        <dbReference type="EMBL" id="MYG37526.1"/>
    </source>
</evidence>
<dbReference type="EMBL" id="VYDO01000021">
    <property type="protein sequence ID" value="MYG37526.1"/>
    <property type="molecule type" value="Genomic_DNA"/>
</dbReference>
<keyword evidence="1" id="KW-0472">Membrane</keyword>
<protein>
    <submittedName>
        <fullName evidence="2">Uncharacterized protein</fullName>
    </submittedName>
</protein>
<organism evidence="2">
    <name type="scientific">Synechococcus sp. SB0676_bin_10</name>
    <dbReference type="NCBI Taxonomy" id="2604869"/>
    <lineage>
        <taxon>Bacteria</taxon>
        <taxon>Bacillati</taxon>
        <taxon>Cyanobacteriota</taxon>
        <taxon>Cyanophyceae</taxon>
        <taxon>Synechococcales</taxon>
        <taxon>Synechococcaceae</taxon>
        <taxon>Synechococcus</taxon>
    </lineage>
</organism>
<sequence>MTSSPSTTQPPATQPGRPQWFTPALLISLILLMAVVSFNLLTDLQEFRAEIKADLRNFQQETKQNVRREIETAISGVNSRTDTLRAEIKADNQKLASRMDSLDDRMDKTDKLAAELNGRIDQVYQLLLPAKPEP</sequence>
<comment type="caution">
    <text evidence="2">The sequence shown here is derived from an EMBL/GenBank/DDBJ whole genome shotgun (WGS) entry which is preliminary data.</text>
</comment>
<keyword evidence="1" id="KW-0812">Transmembrane</keyword>
<feature type="transmembrane region" description="Helical" evidence="1">
    <location>
        <begin position="20"/>
        <end position="42"/>
    </location>
</feature>
<gene>
    <name evidence="2" type="ORF">F4162_00510</name>
</gene>
<accession>A0A6B1F6W5</accession>
<evidence type="ECO:0000256" key="1">
    <source>
        <dbReference type="SAM" id="Phobius"/>
    </source>
</evidence>
<proteinExistence type="predicted"/>
<reference evidence="2" key="1">
    <citation type="submission" date="2019-09" db="EMBL/GenBank/DDBJ databases">
        <title>Characterisation of the sponge microbiome using genome-centric metagenomics.</title>
        <authorList>
            <person name="Engelberts J.P."/>
            <person name="Robbins S.J."/>
            <person name="De Goeij J.M."/>
            <person name="Aranda M."/>
            <person name="Bell S.C."/>
            <person name="Webster N.S."/>
        </authorList>
    </citation>
    <scope>NUCLEOTIDE SEQUENCE</scope>
    <source>
        <strain evidence="2">SB0676_bin_10</strain>
    </source>
</reference>
<name>A0A6B1F6W5_9SYNE</name>